<evidence type="ECO:0000313" key="2">
    <source>
        <dbReference type="Proteomes" id="UP000006365"/>
    </source>
</evidence>
<dbReference type="KEGG" id="dpr:Despr_1848"/>
<reference evidence="1 2" key="1">
    <citation type="journal article" date="2011" name="Stand. Genomic Sci.">
        <title>Complete genome sequence of Desulfobulbus propionicus type strain (1pr3).</title>
        <authorList>
            <person name="Pagani I."/>
            <person name="Lapidus A."/>
            <person name="Nolan M."/>
            <person name="Lucas S."/>
            <person name="Hammon N."/>
            <person name="Deshpande S."/>
            <person name="Cheng J.F."/>
            <person name="Chertkov O."/>
            <person name="Davenport K."/>
            <person name="Tapia R."/>
            <person name="Han C."/>
            <person name="Goodwin L."/>
            <person name="Pitluck S."/>
            <person name="Liolios K."/>
            <person name="Mavromatis K."/>
            <person name="Ivanova N."/>
            <person name="Mikhailova N."/>
            <person name="Pati A."/>
            <person name="Chen A."/>
            <person name="Palaniappan K."/>
            <person name="Land M."/>
            <person name="Hauser L."/>
            <person name="Chang Y.J."/>
            <person name="Jeffries C.D."/>
            <person name="Detter J.C."/>
            <person name="Brambilla E."/>
            <person name="Kannan K.P."/>
            <person name="Djao O.D."/>
            <person name="Rohde M."/>
            <person name="Pukall R."/>
            <person name="Spring S."/>
            <person name="Goker M."/>
            <person name="Sikorski J."/>
            <person name="Woyke T."/>
            <person name="Bristow J."/>
            <person name="Eisen J.A."/>
            <person name="Markowitz V."/>
            <person name="Hugenholtz P."/>
            <person name="Kyrpides N.C."/>
            <person name="Klenk H.P."/>
        </authorList>
    </citation>
    <scope>NUCLEOTIDE SEQUENCE [LARGE SCALE GENOMIC DNA]</scope>
    <source>
        <strain evidence="2">ATCC 33891 / DSM 2032 / 1pr3</strain>
    </source>
</reference>
<protein>
    <recommendedName>
        <fullName evidence="3">Flagellar protein FlgN</fullName>
    </recommendedName>
</protein>
<dbReference type="EMBL" id="CP002364">
    <property type="protein sequence ID" value="ADW17996.1"/>
    <property type="molecule type" value="Genomic_DNA"/>
</dbReference>
<sequence length="118" mass="13554">MDSGSSLNTFLLALNDLLLRERQAITHLRMAQLDEIQQEKTRLLKLLNRIKQPVDQESTELIGRIQANNERNRRLLESGLKLVRRLQDNVFRRLALTYAAHGRSLQIGAGPRLLSRSV</sequence>
<dbReference type="Proteomes" id="UP000006365">
    <property type="component" value="Chromosome"/>
</dbReference>
<dbReference type="AlphaFoldDB" id="A0A7U4DPB9"/>
<accession>A0A7U4DPB9</accession>
<proteinExistence type="predicted"/>
<dbReference type="GO" id="GO:0044780">
    <property type="term" value="P:bacterial-type flagellum assembly"/>
    <property type="evidence" value="ECO:0007669"/>
    <property type="project" value="InterPro"/>
</dbReference>
<organism evidence="1 2">
    <name type="scientific">Desulfobulbus propionicus (strain ATCC 33891 / DSM 2032 / VKM B-1956 / 1pr3)</name>
    <dbReference type="NCBI Taxonomy" id="577650"/>
    <lineage>
        <taxon>Bacteria</taxon>
        <taxon>Pseudomonadati</taxon>
        <taxon>Thermodesulfobacteriota</taxon>
        <taxon>Desulfobulbia</taxon>
        <taxon>Desulfobulbales</taxon>
        <taxon>Desulfobulbaceae</taxon>
        <taxon>Desulfobulbus</taxon>
    </lineage>
</organism>
<dbReference type="SUPFAM" id="SSF140566">
    <property type="entry name" value="FlgN-like"/>
    <property type="match status" value="1"/>
</dbReference>
<gene>
    <name evidence="1" type="ordered locus">Despr_1848</name>
</gene>
<name>A0A7U4DPB9_DESPD</name>
<evidence type="ECO:0008006" key="3">
    <source>
        <dbReference type="Google" id="ProtNLM"/>
    </source>
</evidence>
<evidence type="ECO:0000313" key="1">
    <source>
        <dbReference type="EMBL" id="ADW17996.1"/>
    </source>
</evidence>
<dbReference type="InterPro" id="IPR036679">
    <property type="entry name" value="FlgN-like_sf"/>
</dbReference>
<keyword evidence="2" id="KW-1185">Reference proteome</keyword>